<evidence type="ECO:0000256" key="1">
    <source>
        <dbReference type="SAM" id="MobiDB-lite"/>
    </source>
</evidence>
<dbReference type="GO" id="GO:0030010">
    <property type="term" value="P:establishment of cell polarity"/>
    <property type="evidence" value="ECO:0007669"/>
    <property type="project" value="TreeGrafter"/>
</dbReference>
<dbReference type="SMART" id="SM01327">
    <property type="entry name" value="Zds_C"/>
    <property type="match status" value="1"/>
</dbReference>
<organism evidence="3 4">
    <name type="scientific">Mucor lusitanicus CBS 277.49</name>
    <dbReference type="NCBI Taxonomy" id="747725"/>
    <lineage>
        <taxon>Eukaryota</taxon>
        <taxon>Fungi</taxon>
        <taxon>Fungi incertae sedis</taxon>
        <taxon>Mucoromycota</taxon>
        <taxon>Mucoromycotina</taxon>
        <taxon>Mucoromycetes</taxon>
        <taxon>Mucorales</taxon>
        <taxon>Mucorineae</taxon>
        <taxon>Mucoraceae</taxon>
        <taxon>Mucor</taxon>
    </lineage>
</organism>
<reference evidence="3 4" key="1">
    <citation type="submission" date="2015-06" db="EMBL/GenBank/DDBJ databases">
        <title>Expansion of signal transduction pathways in fungi by whole-genome duplication.</title>
        <authorList>
            <consortium name="DOE Joint Genome Institute"/>
            <person name="Corrochano L.M."/>
            <person name="Kuo A."/>
            <person name="Marcet-Houben M."/>
            <person name="Polaino S."/>
            <person name="Salamov A."/>
            <person name="Villalobos J.M."/>
            <person name="Alvarez M.I."/>
            <person name="Avalos J."/>
            <person name="Benito E.P."/>
            <person name="Benoit I."/>
            <person name="Burger G."/>
            <person name="Camino L.P."/>
            <person name="Canovas D."/>
            <person name="Cerda-Olmedo E."/>
            <person name="Cheng J.-F."/>
            <person name="Dominguez A."/>
            <person name="Elias M."/>
            <person name="Eslava A.P."/>
            <person name="Glaser F."/>
            <person name="Grimwood J."/>
            <person name="Gutierrez G."/>
            <person name="Heitman J."/>
            <person name="Henrissat B."/>
            <person name="Iturriaga E.A."/>
            <person name="Lang B.F."/>
            <person name="Lavin J.L."/>
            <person name="Lee S."/>
            <person name="Li W."/>
            <person name="Lindquist E."/>
            <person name="Lopez-Garcia S."/>
            <person name="Luque E.M."/>
            <person name="Marcos A.T."/>
            <person name="Martin J."/>
            <person name="Mccluskey K."/>
            <person name="Medina H.R."/>
            <person name="Miralles-Duran A."/>
            <person name="Miyazaki A."/>
            <person name="Munoz-Torres E."/>
            <person name="Oguiza J.A."/>
            <person name="Ohm R."/>
            <person name="Olmedo M."/>
            <person name="Orejas M."/>
            <person name="Ortiz-Castellanos L."/>
            <person name="Pisabarro A.G."/>
            <person name="Rodriguez-Romero J."/>
            <person name="Ruiz-Herrera J."/>
            <person name="Ruiz-Vazquez R."/>
            <person name="Sanz C."/>
            <person name="Schackwitz W."/>
            <person name="Schmutz J."/>
            <person name="Shahriari M."/>
            <person name="Shelest E."/>
            <person name="Silva-Franco F."/>
            <person name="Soanes D."/>
            <person name="Syed K."/>
            <person name="Tagua V.G."/>
            <person name="Talbot N.J."/>
            <person name="Thon M."/>
            <person name="De Vries R.P."/>
            <person name="Wiebenga A."/>
            <person name="Yadav J.S."/>
            <person name="Braun E.L."/>
            <person name="Baker S."/>
            <person name="Garre V."/>
            <person name="Horwitz B."/>
            <person name="Torres-Martinez S."/>
            <person name="Idnurm A."/>
            <person name="Herrera-Estrella A."/>
            <person name="Gabaldon T."/>
            <person name="Grigoriev I.V."/>
        </authorList>
    </citation>
    <scope>NUCLEOTIDE SEQUENCE [LARGE SCALE GENOMIC DNA]</scope>
    <source>
        <strain evidence="3 4">CBS 277.49</strain>
    </source>
</reference>
<feature type="compositionally biased region" description="Low complexity" evidence="1">
    <location>
        <begin position="101"/>
        <end position="112"/>
    </location>
</feature>
<dbReference type="Proteomes" id="UP000077051">
    <property type="component" value="Unassembled WGS sequence"/>
</dbReference>
<keyword evidence="4" id="KW-1185">Reference proteome</keyword>
<name>A0A168Q8Z5_MUCCL</name>
<evidence type="ECO:0000313" key="3">
    <source>
        <dbReference type="EMBL" id="OAD08885.1"/>
    </source>
</evidence>
<feature type="compositionally biased region" description="Polar residues" evidence="1">
    <location>
        <begin position="219"/>
        <end position="231"/>
    </location>
</feature>
<feature type="compositionally biased region" description="Low complexity" evidence="1">
    <location>
        <begin position="489"/>
        <end position="507"/>
    </location>
</feature>
<feature type="region of interest" description="Disordered" evidence="1">
    <location>
        <begin position="307"/>
        <end position="347"/>
    </location>
</feature>
<comment type="caution">
    <text evidence="3">The sequence shown here is derived from an EMBL/GenBank/DDBJ whole genome shotgun (WGS) entry which is preliminary data.</text>
</comment>
<dbReference type="Pfam" id="PF08632">
    <property type="entry name" value="Zds_C"/>
    <property type="match status" value="1"/>
</dbReference>
<feature type="compositionally biased region" description="Basic and acidic residues" evidence="1">
    <location>
        <begin position="307"/>
        <end position="330"/>
    </location>
</feature>
<feature type="region of interest" description="Disordered" evidence="1">
    <location>
        <begin position="610"/>
        <end position="633"/>
    </location>
</feature>
<feature type="compositionally biased region" description="Acidic residues" evidence="1">
    <location>
        <begin position="711"/>
        <end position="725"/>
    </location>
</feature>
<dbReference type="AlphaFoldDB" id="A0A168Q8Z5"/>
<feature type="compositionally biased region" description="Polar residues" evidence="1">
    <location>
        <begin position="465"/>
        <end position="479"/>
    </location>
</feature>
<feature type="compositionally biased region" description="Low complexity" evidence="1">
    <location>
        <begin position="663"/>
        <end position="681"/>
    </location>
</feature>
<dbReference type="VEuPathDB" id="FungiDB:MUCCIDRAFT_105852"/>
<dbReference type="GO" id="GO:0010971">
    <property type="term" value="P:positive regulation of G2/M transition of mitotic cell cycle"/>
    <property type="evidence" value="ECO:0007669"/>
    <property type="project" value="TreeGrafter"/>
</dbReference>
<dbReference type="PANTHER" id="PTHR28089">
    <property type="entry name" value="PROTEIN ZDS1-RELATED"/>
    <property type="match status" value="1"/>
</dbReference>
<dbReference type="STRING" id="747725.A0A168Q8Z5"/>
<gene>
    <name evidence="3" type="ORF">MUCCIDRAFT_105852</name>
</gene>
<proteinExistence type="predicted"/>
<feature type="region of interest" description="Disordered" evidence="1">
    <location>
        <begin position="29"/>
        <end position="64"/>
    </location>
</feature>
<dbReference type="InterPro" id="IPR013941">
    <property type="entry name" value="ZDS1_C"/>
</dbReference>
<dbReference type="InterPro" id="IPR040206">
    <property type="entry name" value="Zds1/2"/>
</dbReference>
<feature type="domain" description="Protein Zds1 C-terminal" evidence="2">
    <location>
        <begin position="551"/>
        <end position="603"/>
    </location>
</feature>
<evidence type="ECO:0000313" key="4">
    <source>
        <dbReference type="Proteomes" id="UP000077051"/>
    </source>
</evidence>
<feature type="region of interest" description="Disordered" evidence="1">
    <location>
        <begin position="522"/>
        <end position="552"/>
    </location>
</feature>
<feature type="compositionally biased region" description="Basic and acidic residues" evidence="1">
    <location>
        <begin position="423"/>
        <end position="436"/>
    </location>
</feature>
<feature type="region of interest" description="Disordered" evidence="1">
    <location>
        <begin position="465"/>
        <end position="507"/>
    </location>
</feature>
<protein>
    <recommendedName>
        <fullName evidence="2">Protein Zds1 C-terminal domain-containing protein</fullName>
    </recommendedName>
</protein>
<evidence type="ECO:0000259" key="2">
    <source>
        <dbReference type="SMART" id="SM01327"/>
    </source>
</evidence>
<accession>A0A168Q8Z5</accession>
<dbReference type="GO" id="GO:0005737">
    <property type="term" value="C:cytoplasm"/>
    <property type="evidence" value="ECO:0007669"/>
    <property type="project" value="TreeGrafter"/>
</dbReference>
<feature type="compositionally biased region" description="Polar residues" evidence="1">
    <location>
        <begin position="682"/>
        <end position="692"/>
    </location>
</feature>
<dbReference type="EMBL" id="AMYB01000001">
    <property type="protein sequence ID" value="OAD08885.1"/>
    <property type="molecule type" value="Genomic_DNA"/>
</dbReference>
<dbReference type="OrthoDB" id="5589766at2759"/>
<feature type="region of interest" description="Disordered" evidence="1">
    <location>
        <begin position="360"/>
        <end position="386"/>
    </location>
</feature>
<feature type="compositionally biased region" description="Low complexity" evidence="1">
    <location>
        <begin position="522"/>
        <end position="537"/>
    </location>
</feature>
<feature type="region of interest" description="Disordered" evidence="1">
    <location>
        <begin position="657"/>
        <end position="732"/>
    </location>
</feature>
<sequence>MNGDISEESSGYDLYAALVLSNMLDTEQDLIEKKEKEQQQQQEQEDASPTSSLEETNHDVIWVPADKHPEIAPNEFANFIKTHGANTPTRRASSLHRRKSILSQSLTSSSSSRYHHDDDHQDDEAELNRTLSEKKRIFLQKVMTENKQLKDDDPFLDTTLNTQVFDRNSTSNDDSRIIAPRSDRSLLRRSAFSARGRSRKTHGSLDDRQQAVKRRSVSQRKPSSSTVSGTLNDDMASLKSQSTARSWDKSEGISLFDQPVNMSEWIDLGSASLESDDSQRGILTRVHDAESQLRSQLDVASNDKMDENEHLQHPQQLDETKQENVAKDTESPPLTVQSPPPAKEMDHTVMEPQPIDAKLEIDDSASPPSAPPAAVAAPRHNKLETPKRPGIIRSETETNRIPTTVVVATKPEKRSSWLGGLFNDKKNGKSNGKKEPISTTVINNNTSSPLSGLASLFSRSLSMKSNLQSNTNSSPSSQAGKLKSKSKIHNTTTPTTPNNTINATHPNLNTNATTAINDTTKPSITTTITTPPTIITNNKKKRSSRLEIPPPSERTFFNSNRLPLHVERAIYRLSHMKLADPRRPLQQQVLISNLMFWYLSIQQNDFQRAAEQRIETESPPVPDTQQKKGGKMSRLIHSAKKRRNEVAQFVQAYPLSGTHHDISNSSSSASSISSTTSNNSTRPSLKQSNVQFSLPPIPSHHHTINVHGNDSDDEDDAEEEEEDDLPLSHYKS</sequence>
<dbReference type="PANTHER" id="PTHR28089:SF1">
    <property type="entry name" value="PROTEIN ZDS1-RELATED"/>
    <property type="match status" value="1"/>
</dbReference>
<feature type="compositionally biased region" description="Low complexity" evidence="1">
    <location>
        <begin position="364"/>
        <end position="378"/>
    </location>
</feature>
<feature type="region of interest" description="Disordered" evidence="1">
    <location>
        <begin position="81"/>
        <end position="124"/>
    </location>
</feature>
<feature type="region of interest" description="Disordered" evidence="1">
    <location>
        <begin position="418"/>
        <end position="450"/>
    </location>
</feature>
<feature type="compositionally biased region" description="Polar residues" evidence="1">
    <location>
        <begin position="437"/>
        <end position="450"/>
    </location>
</feature>
<feature type="region of interest" description="Disordered" evidence="1">
    <location>
        <begin position="190"/>
        <end position="250"/>
    </location>
</feature>